<accession>A0A2Z2PAF5</accession>
<organism evidence="3 4">
    <name type="scientific">Granulosicoccus antarcticus IMCC3135</name>
    <dbReference type="NCBI Taxonomy" id="1192854"/>
    <lineage>
        <taxon>Bacteria</taxon>
        <taxon>Pseudomonadati</taxon>
        <taxon>Pseudomonadota</taxon>
        <taxon>Gammaproteobacteria</taxon>
        <taxon>Chromatiales</taxon>
        <taxon>Granulosicoccaceae</taxon>
        <taxon>Granulosicoccus</taxon>
    </lineage>
</organism>
<dbReference type="RefSeq" id="WP_088921568.1">
    <property type="nucleotide sequence ID" value="NZ_CP018632.1"/>
</dbReference>
<dbReference type="Pfam" id="PF13279">
    <property type="entry name" value="4HBT_2"/>
    <property type="match status" value="1"/>
</dbReference>
<evidence type="ECO:0000313" key="3">
    <source>
        <dbReference type="EMBL" id="ASJ76854.1"/>
    </source>
</evidence>
<name>A0A2Z2PAF5_9GAMM</name>
<dbReference type="GO" id="GO:0047617">
    <property type="term" value="F:fatty acyl-CoA hydrolase activity"/>
    <property type="evidence" value="ECO:0007669"/>
    <property type="project" value="TreeGrafter"/>
</dbReference>
<protein>
    <submittedName>
        <fullName evidence="3">Esterase</fullName>
        <ecNumber evidence="3">3.1.-.-</ecNumber>
    </submittedName>
</protein>
<dbReference type="InterPro" id="IPR050563">
    <property type="entry name" value="4-hydroxybenzoyl-CoA_TE"/>
</dbReference>
<keyword evidence="4" id="KW-1185">Reference proteome</keyword>
<dbReference type="Gene3D" id="3.10.129.10">
    <property type="entry name" value="Hotdog Thioesterase"/>
    <property type="match status" value="1"/>
</dbReference>
<reference evidence="3 4" key="1">
    <citation type="submission" date="2016-12" db="EMBL/GenBank/DDBJ databases">
        <authorList>
            <person name="Song W.-J."/>
            <person name="Kurnit D.M."/>
        </authorList>
    </citation>
    <scope>NUCLEOTIDE SEQUENCE [LARGE SCALE GENOMIC DNA]</scope>
    <source>
        <strain evidence="3 4">IMCC3135</strain>
    </source>
</reference>
<evidence type="ECO:0000313" key="4">
    <source>
        <dbReference type="Proteomes" id="UP000250079"/>
    </source>
</evidence>
<dbReference type="Proteomes" id="UP000250079">
    <property type="component" value="Chromosome"/>
</dbReference>
<evidence type="ECO:0000256" key="2">
    <source>
        <dbReference type="ARBA" id="ARBA00022801"/>
    </source>
</evidence>
<dbReference type="KEGG" id="gai:IMCC3135_34070"/>
<sequence>MSPDDFALPRVETVIKIPFHDVDSMDLVWHGNYARYLEIARCELLDCIDYNYLQMRDSGYAWPVIDMRLRYAGPATFGQQIIVKAELKEWEHRLKVGYTIVDATSGKRLTRASTVQVAVCMKAEEMCLASPPVFVERLLAWQQKQ</sequence>
<dbReference type="CDD" id="cd00586">
    <property type="entry name" value="4HBT"/>
    <property type="match status" value="1"/>
</dbReference>
<dbReference type="SUPFAM" id="SSF54637">
    <property type="entry name" value="Thioesterase/thiol ester dehydrase-isomerase"/>
    <property type="match status" value="1"/>
</dbReference>
<dbReference type="AlphaFoldDB" id="A0A2Z2PAF5"/>
<dbReference type="PANTHER" id="PTHR31793:SF27">
    <property type="entry name" value="NOVEL THIOESTERASE SUPERFAMILY DOMAIN AND SAPOSIN A-TYPE DOMAIN CONTAINING PROTEIN (0610012H03RIK)"/>
    <property type="match status" value="1"/>
</dbReference>
<evidence type="ECO:0000256" key="1">
    <source>
        <dbReference type="ARBA" id="ARBA00005953"/>
    </source>
</evidence>
<proteinExistence type="inferred from homology"/>
<dbReference type="PANTHER" id="PTHR31793">
    <property type="entry name" value="4-HYDROXYBENZOYL-COA THIOESTERASE FAMILY MEMBER"/>
    <property type="match status" value="1"/>
</dbReference>
<keyword evidence="2 3" id="KW-0378">Hydrolase</keyword>
<dbReference type="EMBL" id="CP018632">
    <property type="protein sequence ID" value="ASJ76854.1"/>
    <property type="molecule type" value="Genomic_DNA"/>
</dbReference>
<dbReference type="InterPro" id="IPR029069">
    <property type="entry name" value="HotDog_dom_sf"/>
</dbReference>
<dbReference type="OrthoDB" id="9800856at2"/>
<comment type="similarity">
    <text evidence="1">Belongs to the 4-hydroxybenzoyl-CoA thioesterase family.</text>
</comment>
<gene>
    <name evidence="3" type="ORF">IMCC3135_34070</name>
</gene>
<dbReference type="EC" id="3.1.-.-" evidence="3"/>